<gene>
    <name evidence="3" type="ORF">IRI77_36275</name>
</gene>
<dbReference type="PROSITE" id="PS51832">
    <property type="entry name" value="HD_GYP"/>
    <property type="match status" value="1"/>
</dbReference>
<evidence type="ECO:0000259" key="2">
    <source>
        <dbReference type="PROSITE" id="PS51832"/>
    </source>
</evidence>
<keyword evidence="4" id="KW-1185">Reference proteome</keyword>
<dbReference type="Gene3D" id="1.10.3210.10">
    <property type="entry name" value="Hypothetical protein af1432"/>
    <property type="match status" value="1"/>
</dbReference>
<protein>
    <submittedName>
        <fullName evidence="3">HD-GYP domain-containing protein</fullName>
    </submittedName>
</protein>
<evidence type="ECO:0000259" key="1">
    <source>
        <dbReference type="PROSITE" id="PS50885"/>
    </source>
</evidence>
<feature type="domain" description="HAMP" evidence="1">
    <location>
        <begin position="284"/>
        <end position="338"/>
    </location>
</feature>
<dbReference type="InterPro" id="IPR052020">
    <property type="entry name" value="Cyclic_di-GMP/3'3'-cGAMP_PDE"/>
</dbReference>
<sequence>MRFATRTFLYSFTPFALLLTGSFWAIQEMVESTVHERLSAALRDTQSLIARVRSKGELQNSRFLRVIGENAALKAGLQLMAAEPHSADARRTVEDQLRDVGEKLGFDLLTVSDTQGKPLAGVIRSAGRLIAMDMTAIQPPSRGFLNLDDRTYQVTSISLEQADELIGTLAVGETFDFSGFTTPAVLTRNGKVLLSSIPGIAAPRLEAALKACQPQAECEVTLGGDSYLSLPLESMSFGDGYLLRSLQNVDSAIGPVHAILRQVFLVAGLGALLAAMVVSLLASRSIVKPIASVAEQLRECAHTGRLPEFQTTPGATYEIREFTRSFNRAAAAIREARQSLHRAYVEFSGSLANALDARDRYTAGHSRRVSEMACAVARAMNFSTEDLEEMQIGALLHDIGKIGIRDAVLQKPGRLTDEEFDLIKQHPTIGRRIMEGVQGFQPYLPIVELHHENWDGTGYPNGLLGEETPLPARIVHVVDTYDAMTTDRPYRNGLSHDETLSWLQESAGRLFDAHVVEVFTELAPTFARRRAEGFCLENSMLSLVEAVADPPLPARESSEA</sequence>
<evidence type="ECO:0000313" key="4">
    <source>
        <dbReference type="Proteomes" id="UP000593892"/>
    </source>
</evidence>
<name>A0A7S7NR34_PALFE</name>
<dbReference type="Proteomes" id="UP000593892">
    <property type="component" value="Chromosome"/>
</dbReference>
<dbReference type="SMART" id="SM00471">
    <property type="entry name" value="HDc"/>
    <property type="match status" value="1"/>
</dbReference>
<feature type="domain" description="HD-GYP" evidence="2">
    <location>
        <begin position="340"/>
        <end position="535"/>
    </location>
</feature>
<proteinExistence type="predicted"/>
<accession>A0A7S7NR34</accession>
<dbReference type="RefSeq" id="WP_194449799.1">
    <property type="nucleotide sequence ID" value="NZ_CP063849.1"/>
</dbReference>
<dbReference type="SUPFAM" id="SSF109604">
    <property type="entry name" value="HD-domain/PDEase-like"/>
    <property type="match status" value="1"/>
</dbReference>
<dbReference type="InterPro" id="IPR003607">
    <property type="entry name" value="HD/PDEase_dom"/>
</dbReference>
<reference evidence="3 4" key="1">
    <citation type="submission" date="2020-10" db="EMBL/GenBank/DDBJ databases">
        <title>Complete genome sequence of Paludibaculum fermentans P105T, a facultatively anaerobic acidobacterium capable of dissimilatory Fe(III) reduction.</title>
        <authorList>
            <person name="Dedysh S.N."/>
            <person name="Beletsky A.V."/>
            <person name="Kulichevskaya I.S."/>
            <person name="Mardanov A.V."/>
            <person name="Ravin N.V."/>
        </authorList>
    </citation>
    <scope>NUCLEOTIDE SEQUENCE [LARGE SCALE GENOMIC DNA]</scope>
    <source>
        <strain evidence="3 4">P105</strain>
    </source>
</reference>
<organism evidence="3 4">
    <name type="scientific">Paludibaculum fermentans</name>
    <dbReference type="NCBI Taxonomy" id="1473598"/>
    <lineage>
        <taxon>Bacteria</taxon>
        <taxon>Pseudomonadati</taxon>
        <taxon>Acidobacteriota</taxon>
        <taxon>Terriglobia</taxon>
        <taxon>Bryobacterales</taxon>
        <taxon>Bryobacteraceae</taxon>
        <taxon>Paludibaculum</taxon>
    </lineage>
</organism>
<dbReference type="KEGG" id="pfer:IRI77_36275"/>
<dbReference type="AlphaFoldDB" id="A0A7S7NR34"/>
<evidence type="ECO:0000313" key="3">
    <source>
        <dbReference type="EMBL" id="QOY88136.1"/>
    </source>
</evidence>
<dbReference type="EMBL" id="CP063849">
    <property type="protein sequence ID" value="QOY88136.1"/>
    <property type="molecule type" value="Genomic_DNA"/>
</dbReference>
<dbReference type="PROSITE" id="PS50885">
    <property type="entry name" value="HAMP"/>
    <property type="match status" value="1"/>
</dbReference>
<dbReference type="InterPro" id="IPR037522">
    <property type="entry name" value="HD_GYP_dom"/>
</dbReference>
<dbReference type="Gene3D" id="6.10.340.10">
    <property type="match status" value="1"/>
</dbReference>
<dbReference type="GO" id="GO:0007165">
    <property type="term" value="P:signal transduction"/>
    <property type="evidence" value="ECO:0007669"/>
    <property type="project" value="InterPro"/>
</dbReference>
<dbReference type="InterPro" id="IPR003660">
    <property type="entry name" value="HAMP_dom"/>
</dbReference>
<dbReference type="GO" id="GO:0016020">
    <property type="term" value="C:membrane"/>
    <property type="evidence" value="ECO:0007669"/>
    <property type="project" value="InterPro"/>
</dbReference>
<dbReference type="CDD" id="cd00077">
    <property type="entry name" value="HDc"/>
    <property type="match status" value="1"/>
</dbReference>
<dbReference type="PANTHER" id="PTHR45228">
    <property type="entry name" value="CYCLIC DI-GMP PHOSPHODIESTERASE TM_0186-RELATED"/>
    <property type="match status" value="1"/>
</dbReference>
<dbReference type="Pfam" id="PF13487">
    <property type="entry name" value="HD_5"/>
    <property type="match status" value="1"/>
</dbReference>